<dbReference type="GO" id="GO:0005507">
    <property type="term" value="F:copper ion binding"/>
    <property type="evidence" value="ECO:0007669"/>
    <property type="project" value="TreeGrafter"/>
</dbReference>
<dbReference type="PROSITE" id="PS50151">
    <property type="entry name" value="UVR"/>
    <property type="match status" value="1"/>
</dbReference>
<dbReference type="RefSeq" id="WP_253716496.1">
    <property type="nucleotide sequence ID" value="NZ_CP051522.1"/>
</dbReference>
<organism evidence="3 4">
    <name type="scientific">Treponema denticola</name>
    <dbReference type="NCBI Taxonomy" id="158"/>
    <lineage>
        <taxon>Bacteria</taxon>
        <taxon>Pseudomonadati</taxon>
        <taxon>Spirochaetota</taxon>
        <taxon>Spirochaetia</taxon>
        <taxon>Spirochaetales</taxon>
        <taxon>Treponemataceae</taxon>
        <taxon>Treponema</taxon>
    </lineage>
</organism>
<evidence type="ECO:0000313" key="3">
    <source>
        <dbReference type="EMBL" id="UTC99702.1"/>
    </source>
</evidence>
<dbReference type="Pfam" id="PF02151">
    <property type="entry name" value="UVR"/>
    <property type="match status" value="1"/>
</dbReference>
<dbReference type="GO" id="GO:0008270">
    <property type="term" value="F:zinc ion binding"/>
    <property type="evidence" value="ECO:0007669"/>
    <property type="project" value="TreeGrafter"/>
</dbReference>
<gene>
    <name evidence="3" type="ORF">E4N86_02845</name>
</gene>
<dbReference type="PIRSF" id="PIRSF015034">
    <property type="entry name" value="YacH"/>
    <property type="match status" value="1"/>
</dbReference>
<protein>
    <recommendedName>
        <fullName evidence="2">UVR domain-containing protein</fullName>
    </recommendedName>
</protein>
<dbReference type="InterPro" id="IPR036876">
    <property type="entry name" value="UVR_dom_sf"/>
</dbReference>
<evidence type="ECO:0000256" key="1">
    <source>
        <dbReference type="ARBA" id="ARBA00023236"/>
    </source>
</evidence>
<proteinExistence type="predicted"/>
<reference evidence="3" key="1">
    <citation type="submission" date="2020-04" db="EMBL/GenBank/DDBJ databases">
        <title>Comparative genomics of oral phylogroup-2 Treponema strains.</title>
        <authorList>
            <person name="Zeng H."/>
            <person name="Chan Y.K."/>
            <person name="Watt R.M."/>
        </authorList>
    </citation>
    <scope>NUCLEOTIDE SEQUENCE</scope>
    <source>
        <strain evidence="3">OMZ 905</strain>
    </source>
</reference>
<keyword evidence="1" id="KW-0742">SOS response</keyword>
<keyword evidence="1" id="KW-0227">DNA damage</keyword>
<evidence type="ECO:0000259" key="2">
    <source>
        <dbReference type="PROSITE" id="PS50151"/>
    </source>
</evidence>
<dbReference type="AlphaFoldDB" id="A0A9Q9EW71"/>
<sequence length="167" mass="18803">MICDMCKLNEAKVSVEQVADGVTKNIYLCPACSQRLGFGMFSKTIDISITKILGSDGEDNDDGRKSEQCPICGLSFREIESKKMIGCSDCFSFFKAEIMEILGKKKKNLKYSGPITDEQSPETFFETHSSEELHEELKKAVETEDYERAAALRDEIKALEKNHDIKI</sequence>
<evidence type="ECO:0000313" key="4">
    <source>
        <dbReference type="Proteomes" id="UP001056981"/>
    </source>
</evidence>
<dbReference type="EMBL" id="CP051635">
    <property type="protein sequence ID" value="UTC99702.1"/>
    <property type="molecule type" value="Genomic_DNA"/>
</dbReference>
<dbReference type="GO" id="GO:0009432">
    <property type="term" value="P:SOS response"/>
    <property type="evidence" value="ECO:0007669"/>
    <property type="project" value="UniProtKB-KW"/>
</dbReference>
<dbReference type="InterPro" id="IPR025542">
    <property type="entry name" value="YacH"/>
</dbReference>
<dbReference type="Gene3D" id="4.10.860.10">
    <property type="entry name" value="UVR domain"/>
    <property type="match status" value="1"/>
</dbReference>
<accession>A0A9Q9EW71</accession>
<dbReference type="PANTHER" id="PTHR38430">
    <property type="entry name" value="PROTEIN-ARGININE KINASE ACTIVATOR PROTEIN"/>
    <property type="match status" value="1"/>
</dbReference>
<dbReference type="Proteomes" id="UP001056981">
    <property type="component" value="Chromosome"/>
</dbReference>
<dbReference type="GO" id="GO:1990170">
    <property type="term" value="P:stress response to cadmium ion"/>
    <property type="evidence" value="ECO:0007669"/>
    <property type="project" value="TreeGrafter"/>
</dbReference>
<feature type="domain" description="UVR" evidence="2">
    <location>
        <begin position="127"/>
        <end position="162"/>
    </location>
</feature>
<dbReference type="InterPro" id="IPR001943">
    <property type="entry name" value="UVR_dom"/>
</dbReference>
<dbReference type="GO" id="GO:0046870">
    <property type="term" value="F:cadmium ion binding"/>
    <property type="evidence" value="ECO:0007669"/>
    <property type="project" value="TreeGrafter"/>
</dbReference>
<dbReference type="GO" id="GO:1990169">
    <property type="term" value="P:stress response to copper ion"/>
    <property type="evidence" value="ECO:0007669"/>
    <property type="project" value="TreeGrafter"/>
</dbReference>
<dbReference type="GO" id="GO:0050897">
    <property type="term" value="F:cobalt ion binding"/>
    <property type="evidence" value="ECO:0007669"/>
    <property type="project" value="TreeGrafter"/>
</dbReference>
<dbReference type="PANTHER" id="PTHR38430:SF1">
    <property type="entry name" value="PROTEIN-ARGININE KINASE ACTIVATOR PROTEIN"/>
    <property type="match status" value="1"/>
</dbReference>
<name>A0A9Q9EW71_TREDN</name>
<dbReference type="SUPFAM" id="SSF46600">
    <property type="entry name" value="C-terminal UvrC-binding domain of UvrB"/>
    <property type="match status" value="1"/>
</dbReference>